<dbReference type="Proteomes" id="UP001596222">
    <property type="component" value="Unassembled WGS sequence"/>
</dbReference>
<accession>A0ABV9ZWW1</accession>
<gene>
    <name evidence="1" type="ORF">ACFPP6_14615</name>
</gene>
<proteinExistence type="predicted"/>
<evidence type="ECO:0000313" key="2">
    <source>
        <dbReference type="Proteomes" id="UP001596222"/>
    </source>
</evidence>
<protein>
    <recommendedName>
        <fullName evidence="3">Thoeris protein ThsB TIR-like domain-containing protein</fullName>
    </recommendedName>
</protein>
<keyword evidence="2" id="KW-1185">Reference proteome</keyword>
<reference evidence="2" key="1">
    <citation type="journal article" date="2019" name="Int. J. Syst. Evol. Microbiol.">
        <title>The Global Catalogue of Microorganisms (GCM) 10K type strain sequencing project: providing services to taxonomists for standard genome sequencing and annotation.</title>
        <authorList>
            <consortium name="The Broad Institute Genomics Platform"/>
            <consortium name="The Broad Institute Genome Sequencing Center for Infectious Disease"/>
            <person name="Wu L."/>
            <person name="Ma J."/>
        </authorList>
    </citation>
    <scope>NUCLEOTIDE SEQUENCE [LARGE SCALE GENOMIC DNA]</scope>
    <source>
        <strain evidence="2">CGMCC 4.1641</strain>
    </source>
</reference>
<evidence type="ECO:0000313" key="1">
    <source>
        <dbReference type="EMBL" id="MFC5145894.1"/>
    </source>
</evidence>
<dbReference type="EMBL" id="JBHSKJ010000007">
    <property type="protein sequence ID" value="MFC5145894.1"/>
    <property type="molecule type" value="Genomic_DNA"/>
</dbReference>
<organism evidence="1 2">
    <name type="scientific">Streptomyces aureoversilis</name>
    <dbReference type="NCBI Taxonomy" id="67277"/>
    <lineage>
        <taxon>Bacteria</taxon>
        <taxon>Bacillati</taxon>
        <taxon>Actinomycetota</taxon>
        <taxon>Actinomycetes</taxon>
        <taxon>Kitasatosporales</taxon>
        <taxon>Streptomycetaceae</taxon>
        <taxon>Streptomyces</taxon>
    </lineage>
</organism>
<name>A0ABV9ZWW1_9ACTN</name>
<evidence type="ECO:0008006" key="3">
    <source>
        <dbReference type="Google" id="ProtNLM"/>
    </source>
</evidence>
<dbReference type="RefSeq" id="WP_382041420.1">
    <property type="nucleotide sequence ID" value="NZ_JBHSKJ010000007.1"/>
</dbReference>
<sequence length="172" mass="19546">MLIRERRELMREWVIPLHKAIARPLGRWLRQVVANGRNRADGSGLAPWPLPLSFDYDYDKTLKDFLIGQAKNPDSPFEIHDWSIKEASPDWKDKARAGIRTPHVVIVICGEHTDTAIGVGIELKIIQEEGVDHFLLNGYSGKNGRKPTTAKPADKIYKWTWENLKLLVGGAR</sequence>
<comment type="caution">
    <text evidence="1">The sequence shown here is derived from an EMBL/GenBank/DDBJ whole genome shotgun (WGS) entry which is preliminary data.</text>
</comment>